<evidence type="ECO:0000313" key="4">
    <source>
        <dbReference type="Proteomes" id="UP000007431"/>
    </source>
</evidence>
<accession>D8Q2U6</accession>
<dbReference type="KEGG" id="scm:SCHCO_01211070"/>
<feature type="compositionally biased region" description="Low complexity" evidence="1">
    <location>
        <begin position="256"/>
        <end position="271"/>
    </location>
</feature>
<reference evidence="3 4" key="1">
    <citation type="journal article" date="2010" name="Nat. Biotechnol.">
        <title>Genome sequence of the model mushroom Schizophyllum commune.</title>
        <authorList>
            <person name="Ohm R.A."/>
            <person name="de Jong J.F."/>
            <person name="Lugones L.G."/>
            <person name="Aerts A."/>
            <person name="Kothe E."/>
            <person name="Stajich J.E."/>
            <person name="de Vries R.P."/>
            <person name="Record E."/>
            <person name="Levasseur A."/>
            <person name="Baker S.E."/>
            <person name="Bartholomew K.A."/>
            <person name="Coutinho P.M."/>
            <person name="Erdmann S."/>
            <person name="Fowler T.J."/>
            <person name="Gathman A.C."/>
            <person name="Lombard V."/>
            <person name="Henrissat B."/>
            <person name="Knabe N."/>
            <person name="Kuees U."/>
            <person name="Lilly W.W."/>
            <person name="Lindquist E."/>
            <person name="Lucas S."/>
            <person name="Magnuson J.K."/>
            <person name="Piumi F."/>
            <person name="Raudaskoski M."/>
            <person name="Salamov A."/>
            <person name="Schmutz J."/>
            <person name="Schwarze F.W.M.R."/>
            <person name="vanKuyk P.A."/>
            <person name="Horton J.S."/>
            <person name="Grigoriev I.V."/>
            <person name="Woesten H.A.B."/>
        </authorList>
    </citation>
    <scope>NUCLEOTIDE SEQUENCE [LARGE SCALE GENOMIC DNA]</scope>
    <source>
        <strain evidence="4">H4-8 / FGSC 9210</strain>
    </source>
</reference>
<dbReference type="PANTHER" id="PTHR38248:SF2">
    <property type="entry name" value="FUNK1 11"/>
    <property type="match status" value="1"/>
</dbReference>
<feature type="region of interest" description="Disordered" evidence="1">
    <location>
        <begin position="283"/>
        <end position="426"/>
    </location>
</feature>
<dbReference type="InterPro" id="IPR040976">
    <property type="entry name" value="Pkinase_fungal"/>
</dbReference>
<dbReference type="HOGENOM" id="CLU_644290_0_0_1"/>
<feature type="compositionally biased region" description="Low complexity" evidence="1">
    <location>
        <begin position="295"/>
        <end position="304"/>
    </location>
</feature>
<dbReference type="OrthoDB" id="5584477at2759"/>
<dbReference type="GeneID" id="9590260"/>
<gene>
    <name evidence="3" type="ORF">SCHCODRAFT_256724</name>
</gene>
<organism evidence="4">
    <name type="scientific">Schizophyllum commune (strain H4-8 / FGSC 9210)</name>
    <name type="common">Split gill fungus</name>
    <dbReference type="NCBI Taxonomy" id="578458"/>
    <lineage>
        <taxon>Eukaryota</taxon>
        <taxon>Fungi</taxon>
        <taxon>Dikarya</taxon>
        <taxon>Basidiomycota</taxon>
        <taxon>Agaricomycotina</taxon>
        <taxon>Agaricomycetes</taxon>
        <taxon>Agaricomycetidae</taxon>
        <taxon>Agaricales</taxon>
        <taxon>Schizophyllaceae</taxon>
        <taxon>Schizophyllum</taxon>
    </lineage>
</organism>
<name>D8Q2U6_SCHCM</name>
<dbReference type="VEuPathDB" id="FungiDB:SCHCODRAFT_01211070"/>
<keyword evidence="4" id="KW-1185">Reference proteome</keyword>
<feature type="domain" description="Fungal-type protein kinase" evidence="2">
    <location>
        <begin position="2"/>
        <end position="121"/>
    </location>
</feature>
<dbReference type="EMBL" id="GL377305">
    <property type="protein sequence ID" value="EFI98187.1"/>
    <property type="molecule type" value="Genomic_DNA"/>
</dbReference>
<dbReference type="PANTHER" id="PTHR38248">
    <property type="entry name" value="FUNK1 6"/>
    <property type="match status" value="1"/>
</dbReference>
<dbReference type="InParanoid" id="D8Q2U6"/>
<proteinExistence type="predicted"/>
<dbReference type="AlphaFoldDB" id="D8Q2U6"/>
<evidence type="ECO:0000259" key="2">
    <source>
        <dbReference type="Pfam" id="PF17667"/>
    </source>
</evidence>
<protein>
    <recommendedName>
        <fullName evidence="2">Fungal-type protein kinase domain-containing protein</fullName>
    </recommendedName>
</protein>
<evidence type="ECO:0000313" key="3">
    <source>
        <dbReference type="EMBL" id="EFI98187.1"/>
    </source>
</evidence>
<feature type="compositionally biased region" description="Pro residues" evidence="1">
    <location>
        <begin position="305"/>
        <end position="322"/>
    </location>
</feature>
<feature type="region of interest" description="Disordered" evidence="1">
    <location>
        <begin position="243"/>
        <end position="271"/>
    </location>
</feature>
<feature type="compositionally biased region" description="Basic and acidic residues" evidence="1">
    <location>
        <begin position="357"/>
        <end position="372"/>
    </location>
</feature>
<dbReference type="OMA" id="FICHGQN"/>
<dbReference type="Pfam" id="PF17667">
    <property type="entry name" value="Pkinase_fungal"/>
    <property type="match status" value="1"/>
</dbReference>
<evidence type="ECO:0000256" key="1">
    <source>
        <dbReference type="SAM" id="MobiDB-lite"/>
    </source>
</evidence>
<dbReference type="Proteomes" id="UP000007431">
    <property type="component" value="Unassembled WGS sequence"/>
</dbReference>
<sequence length="426" mass="46768">MAGRPLKEFESKEEFLQALRDTIYAHKHLFYPCHVLQCNINDMSIMLHRPPSKSRRWGTLVDLGHASPTGADEFEGSAFVDPRVGSSAFIACRLVPYMSSGCRQTPRHDFESYIHLLMYMCASYSGPSNTPRDNFDIRQSPMAAWFNGASDEKFRIMFRLDDGDFRAFLDSLFDPYFDDLKDLVCELRTHILRTPDVTPNHYSLLRIFDRHIAALQAPPPLPEPAPAARQRVLDIPTVIETKRKGIVKRKRPSAPPAAQATTAAAAPTHTPVTAIATPVSPAPLTITPAKPAPSSPTSAVAPSGPAAPSPPAASSSTPPPPTTSRTTPLSRQSSRPMTRAMKRRLADSRTASPPSDDSDRTLVDTTPERKCSLPDSPSPKRKSPASPSLEDRKTSSRRSKRLASPDTPSDEPPLHATRASKRRKVA</sequence>
<feature type="compositionally biased region" description="Low complexity" evidence="1">
    <location>
        <begin position="323"/>
        <end position="336"/>
    </location>
</feature>